<keyword evidence="2" id="KW-0472">Membrane</keyword>
<evidence type="ECO:0000256" key="2">
    <source>
        <dbReference type="SAM" id="Phobius"/>
    </source>
</evidence>
<dbReference type="AlphaFoldDB" id="A0A9P6EEM4"/>
<evidence type="ECO:0000313" key="3">
    <source>
        <dbReference type="EMBL" id="KAF9527691.1"/>
    </source>
</evidence>
<accession>A0A9P6EEM4</accession>
<proteinExistence type="predicted"/>
<feature type="region of interest" description="Disordered" evidence="1">
    <location>
        <begin position="1"/>
        <end position="21"/>
    </location>
</feature>
<dbReference type="Proteomes" id="UP000807306">
    <property type="component" value="Unassembled WGS sequence"/>
</dbReference>
<name>A0A9P6EEM4_9AGAR</name>
<gene>
    <name evidence="3" type="ORF">CPB83DRAFT_855869</name>
</gene>
<evidence type="ECO:0000256" key="1">
    <source>
        <dbReference type="SAM" id="MobiDB-lite"/>
    </source>
</evidence>
<evidence type="ECO:0000313" key="4">
    <source>
        <dbReference type="Proteomes" id="UP000807306"/>
    </source>
</evidence>
<sequence length="248" mass="26758">MKHSAGNPKSLPSPIRREDSKAIDDFHYERASLLDRVADIRVATVAGNAEATSSDVGIATIPGPPFFDRSRTSYSSLPETIGKTTLIRSASTSAPNSEKQMPTSSTASTVNHQSLPYPTAANSMAGTSPPYSQPQARGRPDESGISQSVIVGLVVGLTALSMSIVVFFFIWRRRQRSVKRLQAHPFSNETTVAPSPFSISKSDILRQYNLNSAEQGQNRGQVAVFGSATLGKLSSSKTKYPSPPVYRR</sequence>
<dbReference type="EMBL" id="MU157859">
    <property type="protein sequence ID" value="KAF9527691.1"/>
    <property type="molecule type" value="Genomic_DNA"/>
</dbReference>
<keyword evidence="4" id="KW-1185">Reference proteome</keyword>
<feature type="region of interest" description="Disordered" evidence="1">
    <location>
        <begin position="87"/>
        <end position="143"/>
    </location>
</feature>
<feature type="transmembrane region" description="Helical" evidence="2">
    <location>
        <begin position="149"/>
        <end position="171"/>
    </location>
</feature>
<keyword evidence="2" id="KW-0812">Transmembrane</keyword>
<keyword evidence="2" id="KW-1133">Transmembrane helix</keyword>
<feature type="compositionally biased region" description="Polar residues" evidence="1">
    <location>
        <begin position="87"/>
        <end position="135"/>
    </location>
</feature>
<reference evidence="3" key="1">
    <citation type="submission" date="2020-11" db="EMBL/GenBank/DDBJ databases">
        <authorList>
            <consortium name="DOE Joint Genome Institute"/>
            <person name="Ahrendt S."/>
            <person name="Riley R."/>
            <person name="Andreopoulos W."/>
            <person name="Labutti K."/>
            <person name="Pangilinan J."/>
            <person name="Ruiz-Duenas F.J."/>
            <person name="Barrasa J.M."/>
            <person name="Sanchez-Garcia M."/>
            <person name="Camarero S."/>
            <person name="Miyauchi S."/>
            <person name="Serrano A."/>
            <person name="Linde D."/>
            <person name="Babiker R."/>
            <person name="Drula E."/>
            <person name="Ayuso-Fernandez I."/>
            <person name="Pacheco R."/>
            <person name="Padilla G."/>
            <person name="Ferreira P."/>
            <person name="Barriuso J."/>
            <person name="Kellner H."/>
            <person name="Castanera R."/>
            <person name="Alfaro M."/>
            <person name="Ramirez L."/>
            <person name="Pisabarro A.G."/>
            <person name="Kuo A."/>
            <person name="Tritt A."/>
            <person name="Lipzen A."/>
            <person name="He G."/>
            <person name="Yan M."/>
            <person name="Ng V."/>
            <person name="Cullen D."/>
            <person name="Martin F."/>
            <person name="Rosso M.-N."/>
            <person name="Henrissat B."/>
            <person name="Hibbett D."/>
            <person name="Martinez A.T."/>
            <person name="Grigoriev I.V."/>
        </authorList>
    </citation>
    <scope>NUCLEOTIDE SEQUENCE</scope>
    <source>
        <strain evidence="3">CBS 506.95</strain>
    </source>
</reference>
<comment type="caution">
    <text evidence="3">The sequence shown here is derived from an EMBL/GenBank/DDBJ whole genome shotgun (WGS) entry which is preliminary data.</text>
</comment>
<protein>
    <submittedName>
        <fullName evidence="3">Uncharacterized protein</fullName>
    </submittedName>
</protein>
<organism evidence="3 4">
    <name type="scientific">Crepidotus variabilis</name>
    <dbReference type="NCBI Taxonomy" id="179855"/>
    <lineage>
        <taxon>Eukaryota</taxon>
        <taxon>Fungi</taxon>
        <taxon>Dikarya</taxon>
        <taxon>Basidiomycota</taxon>
        <taxon>Agaricomycotina</taxon>
        <taxon>Agaricomycetes</taxon>
        <taxon>Agaricomycetidae</taxon>
        <taxon>Agaricales</taxon>
        <taxon>Agaricineae</taxon>
        <taxon>Crepidotaceae</taxon>
        <taxon>Crepidotus</taxon>
    </lineage>
</organism>